<evidence type="ECO:0000256" key="2">
    <source>
        <dbReference type="ARBA" id="ARBA00022737"/>
    </source>
</evidence>
<name>A0A9Q0EMS4_9TELE</name>
<evidence type="ECO:0000313" key="7">
    <source>
        <dbReference type="Proteomes" id="UP001148018"/>
    </source>
</evidence>
<evidence type="ECO:0000256" key="3">
    <source>
        <dbReference type="PROSITE-ProRule" id="PRU00221"/>
    </source>
</evidence>
<dbReference type="SMART" id="SM01026">
    <property type="entry name" value="Beach"/>
    <property type="match status" value="1"/>
</dbReference>
<dbReference type="InterPro" id="IPR051944">
    <property type="entry name" value="BEACH_domain_protein"/>
</dbReference>
<dbReference type="Proteomes" id="UP001148018">
    <property type="component" value="Unassembled WGS sequence"/>
</dbReference>
<dbReference type="Gene3D" id="1.10.1540.10">
    <property type="entry name" value="BEACH domain"/>
    <property type="match status" value="1"/>
</dbReference>
<proteinExistence type="predicted"/>
<dbReference type="InterPro" id="IPR000409">
    <property type="entry name" value="BEACH_dom"/>
</dbReference>
<keyword evidence="1 3" id="KW-0853">WD repeat</keyword>
<dbReference type="Gene3D" id="2.130.10.10">
    <property type="entry name" value="YVTN repeat-like/Quinoprotein amine dehydrogenase"/>
    <property type="match status" value="1"/>
</dbReference>
<dbReference type="PANTHER" id="PTHR46108">
    <property type="entry name" value="BLUE CHEESE"/>
    <property type="match status" value="1"/>
</dbReference>
<dbReference type="PROSITE" id="PS50082">
    <property type="entry name" value="WD_REPEATS_2"/>
    <property type="match status" value="1"/>
</dbReference>
<dbReference type="GO" id="GO:0019882">
    <property type="term" value="P:antigen processing and presentation"/>
    <property type="evidence" value="ECO:0007669"/>
    <property type="project" value="TreeGrafter"/>
</dbReference>
<dbReference type="InterPro" id="IPR001680">
    <property type="entry name" value="WD40_rpt"/>
</dbReference>
<sequence length="663" mass="72852">MSNFEYLMHLNTLSGRTYNDMMQYPVFPWVLADYLSETLDLSNPATFRDLSKPMGAQTERRRDMFVERYEDMENSDASFLVRMEPFSHTFQTLQGGFDIPERMFHSVAREWASASRDNMGDVRELIPEFYYLPDFLSNSNHIQLGCMEDGTTLGDVVLPPWAKDDPQEFIRAHREALESDYVSSHLHLWIDLIFGHRQQGPAAVESLNTFHPYFYAQRRTRGQEALLDPLIKSTMLGYVSNFGQVPKQLFTKPHPARWASKKETSSPAHPPPFFFSPEKLKTSAQPFREVAGGPVGQMVCLEREVVVLGRRRLLVCPLWSCSVSWGFPDSSCAFGNYATEKTFAVCEGLKDWGETLCAACPNPSLLITAGSSTVPLYGHVDAVTCLAVSEGHGVIVSGSRDRTCILWDLAELSYVTQLAGHDAGVSALAINELTGEMASCAGAVLHLWTMKGQLLSLLDTTSGPLGDILCVVFTQSHEWDARNAIEPCYSVSRRHLGEGLHLVMLMRCTSPAPSTSQDRMKRVRCTSPAPSTSWDRMKRVRSTSPAPSTSQDRMKRVTHLGAPGSLGSSRGLWGAPGVSGELPGLWGAPGVSGELQGSLVSSRVSGELQGSLVSSRGLWGAPGVSGELQGSLGSRLPSLYTRALYSSPDSILKNTLSSHGFIP</sequence>
<dbReference type="PANTHER" id="PTHR46108:SF3">
    <property type="entry name" value="WD REPEAT- AND FYVE DOMAIN-CONTAINING PROTEIN 4"/>
    <property type="match status" value="1"/>
</dbReference>
<dbReference type="Pfam" id="PF00400">
    <property type="entry name" value="WD40"/>
    <property type="match status" value="1"/>
</dbReference>
<accession>A0A9Q0EMS4</accession>
<reference evidence="6" key="1">
    <citation type="submission" date="2022-07" db="EMBL/GenBank/DDBJ databases">
        <title>Chromosome-level genome of Muraenolepis orangiensis.</title>
        <authorList>
            <person name="Kim J."/>
        </authorList>
    </citation>
    <scope>NUCLEOTIDE SEQUENCE</scope>
    <source>
        <strain evidence="6">KU_S4_2022</strain>
        <tissue evidence="6">Muscle</tissue>
    </source>
</reference>
<dbReference type="InterPro" id="IPR036322">
    <property type="entry name" value="WD40_repeat_dom_sf"/>
</dbReference>
<dbReference type="InterPro" id="IPR019775">
    <property type="entry name" value="WD40_repeat_CS"/>
</dbReference>
<organism evidence="6 7">
    <name type="scientific">Muraenolepis orangiensis</name>
    <name type="common">Patagonian moray cod</name>
    <dbReference type="NCBI Taxonomy" id="630683"/>
    <lineage>
        <taxon>Eukaryota</taxon>
        <taxon>Metazoa</taxon>
        <taxon>Chordata</taxon>
        <taxon>Craniata</taxon>
        <taxon>Vertebrata</taxon>
        <taxon>Euteleostomi</taxon>
        <taxon>Actinopterygii</taxon>
        <taxon>Neopterygii</taxon>
        <taxon>Teleostei</taxon>
        <taxon>Neoteleostei</taxon>
        <taxon>Acanthomorphata</taxon>
        <taxon>Zeiogadaria</taxon>
        <taxon>Gadariae</taxon>
        <taxon>Gadiformes</taxon>
        <taxon>Muraenolepidoidei</taxon>
        <taxon>Muraenolepididae</taxon>
        <taxon>Muraenolepis</taxon>
    </lineage>
</organism>
<dbReference type="OrthoDB" id="10018316at2759"/>
<feature type="region of interest" description="Disordered" evidence="4">
    <location>
        <begin position="513"/>
        <end position="554"/>
    </location>
</feature>
<protein>
    <recommendedName>
        <fullName evidence="5">BEACH domain-containing protein</fullName>
    </recommendedName>
</protein>
<gene>
    <name evidence="6" type="ORF">NHX12_022208</name>
</gene>
<evidence type="ECO:0000259" key="5">
    <source>
        <dbReference type="PROSITE" id="PS50197"/>
    </source>
</evidence>
<dbReference type="AlphaFoldDB" id="A0A9Q0EMS4"/>
<comment type="caution">
    <text evidence="6">The sequence shown here is derived from an EMBL/GenBank/DDBJ whole genome shotgun (WGS) entry which is preliminary data.</text>
</comment>
<dbReference type="SUPFAM" id="SSF50978">
    <property type="entry name" value="WD40 repeat-like"/>
    <property type="match status" value="1"/>
</dbReference>
<dbReference type="EMBL" id="JANIIK010000038">
    <property type="protein sequence ID" value="KAJ3610114.1"/>
    <property type="molecule type" value="Genomic_DNA"/>
</dbReference>
<keyword evidence="7" id="KW-1185">Reference proteome</keyword>
<dbReference type="SMART" id="SM00320">
    <property type="entry name" value="WD40"/>
    <property type="match status" value="2"/>
</dbReference>
<dbReference type="InterPro" id="IPR015943">
    <property type="entry name" value="WD40/YVTN_repeat-like_dom_sf"/>
</dbReference>
<dbReference type="PROSITE" id="PS50197">
    <property type="entry name" value="BEACH"/>
    <property type="match status" value="1"/>
</dbReference>
<feature type="compositionally biased region" description="Polar residues" evidence="4">
    <location>
        <begin position="542"/>
        <end position="551"/>
    </location>
</feature>
<evidence type="ECO:0000313" key="6">
    <source>
        <dbReference type="EMBL" id="KAJ3610114.1"/>
    </source>
</evidence>
<dbReference type="PROSITE" id="PS50294">
    <property type="entry name" value="WD_REPEATS_REGION"/>
    <property type="match status" value="1"/>
</dbReference>
<keyword evidence="2" id="KW-0677">Repeat</keyword>
<dbReference type="PROSITE" id="PS00678">
    <property type="entry name" value="WD_REPEATS_1"/>
    <property type="match status" value="1"/>
</dbReference>
<dbReference type="CDD" id="cd06071">
    <property type="entry name" value="Beach"/>
    <property type="match status" value="1"/>
</dbReference>
<feature type="domain" description="BEACH" evidence="5">
    <location>
        <begin position="1"/>
        <end position="257"/>
    </location>
</feature>
<dbReference type="InterPro" id="IPR036372">
    <property type="entry name" value="BEACH_dom_sf"/>
</dbReference>
<dbReference type="SUPFAM" id="SSF81837">
    <property type="entry name" value="BEACH domain"/>
    <property type="match status" value="1"/>
</dbReference>
<feature type="repeat" description="WD" evidence="3">
    <location>
        <begin position="376"/>
        <end position="417"/>
    </location>
</feature>
<evidence type="ECO:0000256" key="4">
    <source>
        <dbReference type="SAM" id="MobiDB-lite"/>
    </source>
</evidence>
<evidence type="ECO:0000256" key="1">
    <source>
        <dbReference type="ARBA" id="ARBA00022574"/>
    </source>
</evidence>
<dbReference type="Pfam" id="PF02138">
    <property type="entry name" value="Beach"/>
    <property type="match status" value="1"/>
</dbReference>